<dbReference type="InterPro" id="IPR027463">
    <property type="entry name" value="AcrB_DN_DC_subdom"/>
</dbReference>
<evidence type="ECO:0000256" key="5">
    <source>
        <dbReference type="ARBA" id="ARBA00022519"/>
    </source>
</evidence>
<keyword evidence="4" id="KW-1003">Cell membrane</keyword>
<dbReference type="GO" id="GO:0015562">
    <property type="term" value="F:efflux transmembrane transporter activity"/>
    <property type="evidence" value="ECO:0007669"/>
    <property type="project" value="InterPro"/>
</dbReference>
<evidence type="ECO:0000256" key="8">
    <source>
        <dbReference type="ARBA" id="ARBA00023136"/>
    </source>
</evidence>
<feature type="transmembrane region" description="Helical" evidence="9">
    <location>
        <begin position="543"/>
        <end position="560"/>
    </location>
</feature>
<keyword evidence="7 9" id="KW-1133">Transmembrane helix</keyword>
<comment type="subcellular location">
    <subcellularLocation>
        <location evidence="1 9">Cell inner membrane</location>
        <topology evidence="1 9">Multi-pass membrane protein</topology>
    </subcellularLocation>
</comment>
<feature type="transmembrane region" description="Helical" evidence="9">
    <location>
        <begin position="348"/>
        <end position="367"/>
    </location>
</feature>
<feature type="transmembrane region" description="Helical" evidence="9">
    <location>
        <begin position="400"/>
        <end position="421"/>
    </location>
</feature>
<feature type="transmembrane region" description="Helical" evidence="9">
    <location>
        <begin position="478"/>
        <end position="505"/>
    </location>
</feature>
<evidence type="ECO:0000256" key="9">
    <source>
        <dbReference type="RuleBase" id="RU364070"/>
    </source>
</evidence>
<feature type="transmembrane region" description="Helical" evidence="9">
    <location>
        <begin position="972"/>
        <end position="992"/>
    </location>
</feature>
<protein>
    <recommendedName>
        <fullName evidence="9">Efflux pump membrane transporter</fullName>
    </recommendedName>
</protein>
<evidence type="ECO:0000256" key="6">
    <source>
        <dbReference type="ARBA" id="ARBA00022692"/>
    </source>
</evidence>
<dbReference type="GO" id="GO:0042910">
    <property type="term" value="F:xenobiotic transmembrane transporter activity"/>
    <property type="evidence" value="ECO:0007669"/>
    <property type="project" value="TreeGrafter"/>
</dbReference>
<feature type="transmembrane region" description="Helical" evidence="9">
    <location>
        <begin position="877"/>
        <end position="895"/>
    </location>
</feature>
<evidence type="ECO:0000313" key="11">
    <source>
        <dbReference type="Proteomes" id="UP000231070"/>
    </source>
</evidence>
<dbReference type="Pfam" id="PF00873">
    <property type="entry name" value="ACR_tran"/>
    <property type="match status" value="1"/>
</dbReference>
<dbReference type="InterPro" id="IPR001036">
    <property type="entry name" value="Acrflvin-R"/>
</dbReference>
<dbReference type="PANTHER" id="PTHR32063:SF32">
    <property type="entry name" value="AMINOGLYCOSIDE EFFLUX PUMP-RELATED"/>
    <property type="match status" value="1"/>
</dbReference>
<dbReference type="NCBIfam" id="NF000282">
    <property type="entry name" value="RND_permease_1"/>
    <property type="match status" value="1"/>
</dbReference>
<reference evidence="10 11" key="1">
    <citation type="submission" date="2017-08" db="EMBL/GenBank/DDBJ databases">
        <title>Pleomorphomonas carboxidotrophicus sp. nov., a new mesophilic hydrogenogenic carboxidotroph.</title>
        <authorList>
            <person name="Esquivel-Elizondo S."/>
            <person name="Krajmalnik-Brown R."/>
            <person name="Maldonado J."/>
        </authorList>
    </citation>
    <scope>NUCLEOTIDE SEQUENCE [LARGE SCALE GENOMIC DNA]</scope>
    <source>
        <strain evidence="10 11">SVCO-16</strain>
    </source>
</reference>
<comment type="caution">
    <text evidence="9">Lacks conserved residue(s) required for the propagation of feature annotation.</text>
</comment>
<gene>
    <name evidence="10" type="ORF">CJ014_13170</name>
</gene>
<keyword evidence="11" id="KW-1185">Reference proteome</keyword>
<comment type="caution">
    <text evidence="10">The sequence shown here is derived from an EMBL/GenBank/DDBJ whole genome shotgun (WGS) entry which is preliminary data.</text>
</comment>
<dbReference type="Gene3D" id="3.30.70.1320">
    <property type="entry name" value="Multidrug efflux transporter AcrB pore domain like"/>
    <property type="match status" value="1"/>
</dbReference>
<dbReference type="Gene3D" id="3.30.70.1430">
    <property type="entry name" value="Multidrug efflux transporter AcrB pore domain"/>
    <property type="match status" value="2"/>
</dbReference>
<dbReference type="InterPro" id="IPR004764">
    <property type="entry name" value="MdtF-like"/>
</dbReference>
<dbReference type="Proteomes" id="UP000231070">
    <property type="component" value="Unassembled WGS sequence"/>
</dbReference>
<keyword evidence="5 9" id="KW-0997">Cell inner membrane</keyword>
<dbReference type="PRINTS" id="PR00702">
    <property type="entry name" value="ACRIFLAVINRP"/>
</dbReference>
<dbReference type="RefSeq" id="WP_100080953.1">
    <property type="nucleotide sequence ID" value="NZ_NQVN01000008.1"/>
</dbReference>
<evidence type="ECO:0000313" key="10">
    <source>
        <dbReference type="EMBL" id="PIO98658.1"/>
    </source>
</evidence>
<evidence type="ECO:0000256" key="3">
    <source>
        <dbReference type="ARBA" id="ARBA00022448"/>
    </source>
</evidence>
<dbReference type="SUPFAM" id="SSF82866">
    <property type="entry name" value="Multidrug efflux transporter AcrB transmembrane domain"/>
    <property type="match status" value="2"/>
</dbReference>
<evidence type="ECO:0000256" key="1">
    <source>
        <dbReference type="ARBA" id="ARBA00004429"/>
    </source>
</evidence>
<dbReference type="Gene3D" id="3.30.2090.10">
    <property type="entry name" value="Multidrug efflux transporter AcrB TolC docking domain, DN and DC subdomains"/>
    <property type="match status" value="2"/>
</dbReference>
<comment type="similarity">
    <text evidence="2 9">Belongs to the resistance-nodulation-cell division (RND) (TC 2.A.6) family.</text>
</comment>
<evidence type="ECO:0000256" key="7">
    <source>
        <dbReference type="ARBA" id="ARBA00022989"/>
    </source>
</evidence>
<dbReference type="NCBIfam" id="TIGR00915">
    <property type="entry name" value="2A0602"/>
    <property type="match status" value="1"/>
</dbReference>
<dbReference type="GO" id="GO:0005886">
    <property type="term" value="C:plasma membrane"/>
    <property type="evidence" value="ECO:0007669"/>
    <property type="project" value="UniProtKB-SubCell"/>
</dbReference>
<dbReference type="SUPFAM" id="SSF82693">
    <property type="entry name" value="Multidrug efflux transporter AcrB pore domain, PN1, PN2, PC1 and PC2 subdomains"/>
    <property type="match status" value="4"/>
</dbReference>
<dbReference type="OrthoDB" id="9807350at2"/>
<feature type="transmembrane region" description="Helical" evidence="9">
    <location>
        <begin position="442"/>
        <end position="466"/>
    </location>
</feature>
<dbReference type="FunFam" id="3.30.70.1430:FF:000002">
    <property type="entry name" value="Efflux pump membrane transporter"/>
    <property type="match status" value="1"/>
</dbReference>
<feature type="transmembrane region" description="Helical" evidence="9">
    <location>
        <begin position="1004"/>
        <end position="1029"/>
    </location>
</feature>
<accession>A0A2G9WVB2</accession>
<dbReference type="EMBL" id="NQVN01000008">
    <property type="protein sequence ID" value="PIO98658.1"/>
    <property type="molecule type" value="Genomic_DNA"/>
</dbReference>
<dbReference type="AlphaFoldDB" id="A0A2G9WVB2"/>
<feature type="transmembrane region" description="Helical" evidence="9">
    <location>
        <begin position="902"/>
        <end position="922"/>
    </location>
</feature>
<proteinExistence type="inferred from homology"/>
<organism evidence="10 11">
    <name type="scientific">Pleomorphomonas carboxyditropha</name>
    <dbReference type="NCBI Taxonomy" id="2023338"/>
    <lineage>
        <taxon>Bacteria</taxon>
        <taxon>Pseudomonadati</taxon>
        <taxon>Pseudomonadota</taxon>
        <taxon>Alphaproteobacteria</taxon>
        <taxon>Hyphomicrobiales</taxon>
        <taxon>Pleomorphomonadaceae</taxon>
        <taxon>Pleomorphomonas</taxon>
    </lineage>
</organism>
<feature type="transmembrane region" description="Helical" evidence="9">
    <location>
        <begin position="374"/>
        <end position="394"/>
    </location>
</feature>
<feature type="transmembrane region" description="Helical" evidence="9">
    <location>
        <begin position="928"/>
        <end position="951"/>
    </location>
</feature>
<name>A0A2G9WVB2_9HYPH</name>
<keyword evidence="3 9" id="KW-0813">Transport</keyword>
<dbReference type="SUPFAM" id="SSF82714">
    <property type="entry name" value="Multidrug efflux transporter AcrB TolC docking domain, DN and DC subdomains"/>
    <property type="match status" value="2"/>
</dbReference>
<dbReference type="Gene3D" id="1.20.1640.10">
    <property type="entry name" value="Multidrug efflux transporter AcrB transmembrane domain"/>
    <property type="match status" value="2"/>
</dbReference>
<evidence type="ECO:0000256" key="2">
    <source>
        <dbReference type="ARBA" id="ARBA00010942"/>
    </source>
</evidence>
<evidence type="ECO:0000256" key="4">
    <source>
        <dbReference type="ARBA" id="ARBA00022475"/>
    </source>
</evidence>
<keyword evidence="8 9" id="KW-0472">Membrane</keyword>
<dbReference type="Gene3D" id="3.30.70.1440">
    <property type="entry name" value="Multidrug efflux transporter AcrB pore domain"/>
    <property type="match status" value="1"/>
</dbReference>
<dbReference type="FunFam" id="1.20.1640.10:FF:000001">
    <property type="entry name" value="Efflux pump membrane transporter"/>
    <property type="match status" value="1"/>
</dbReference>
<dbReference type="PANTHER" id="PTHR32063">
    <property type="match status" value="1"/>
</dbReference>
<dbReference type="GO" id="GO:0009636">
    <property type="term" value="P:response to toxic substance"/>
    <property type="evidence" value="ECO:0007669"/>
    <property type="project" value="UniProtKB-ARBA"/>
</dbReference>
<keyword evidence="6 9" id="KW-0812">Transmembrane</keyword>
<dbReference type="FunFam" id="3.30.70.1430:FF:000001">
    <property type="entry name" value="Efflux pump membrane transporter"/>
    <property type="match status" value="1"/>
</dbReference>
<sequence>MTLASPRNALASFFIARPVFAIVLAIATLLAGAMGIYSLSISQYPDIAPVTVRISATYTGATAEAVENSVTKKIESAMTGFDGLLYMESSSTTGSASIELTFTSGTDPEFAQVEVQNKLSRVESQLPDAVQDAGVRVSRSPSGILMIGNIISRDGRYTSDELSDIMSSRIEDRIERLDGVGSIQSFGSGYAMRIWLDPAAMLKYQLQPSDVTSAIEAQNAQVAAGSIGAVPVVKGQQIKASIVAQSQMTSVDEFNRISLKTASDGSVVRLADVARVEIGLESYGQSSSFNGMPAAGFGVQLASGANAISTANLVHAELDSLKDSLPEGVEIAYSYETTPFVELSIEKVVETLIEAVVLVFLVLLLFLQNIRATLIPMIAVPVVLLGTFGVLAALDYSINMLTMFAMVLAIGLLVDDAIVVVENVERIMREEHLPPREATEKSMGEITGALIGIAMVLTAVFIPMAFFSGSVGVIYRQFSVTIASAMLLSVLVAVILTPALCALLLKPSHHGPIARWLGWFDRGFARLTGGYARSVGGLVLRPVRMFAVFLALIAGAYGLYKALPTSFLPEEDQGVLMTMITLPAGANAARTQAVIDTVQDYYLNEEKDAVQSVFMTLGFGLSGSGENTAMGFVRLKDFDDRTDSRLSASAVAARASARFGQIRDAEVYVMAPPAIQGLGQTSGFSMYLQDSGNQGRDALNAAANTLADKAATDASIAYVRGNTRTLESQLRINVDRQKAGALGVELSDINSLITTVFSGTDVNDFVYRGEIKPVYVQGDAPFRMQPDDIDHWYVRNDSSEMVPLSALASTGWAKGSPSLARFNGTAAVAIDGTAASGVSSGDAMTAAETLVADLDGGYSTAWSGLSYQERLAGSQEMLLYGVSLVVVFLCLAALYESWSIPFSVLLAVPVGVFGALAFAKLFGQSNDVYFKVGLLTTIGLTAKNAILIVEFAKDLMERGRGPVEAVVEAARLRLRPIVMTSLAFVLGVTPLARATGAGSAAQNAIGIGVMGGMISATLLGVFFVPLLFVTIQRITGGLKPAANAGKAERA</sequence>